<sequence>MPPKEVEAAISVMAETIDTAYVFSEKGRKIAQHLKTVHGQGRFNNAKSWNELAEAISKSLQQFSNDGHLYVRYDPKTVKGLQNPPAKSLRFYDSKQQI</sequence>
<proteinExistence type="predicted"/>
<dbReference type="Pfam" id="PF11918">
    <property type="entry name" value="Peptidase_S41_N"/>
    <property type="match status" value="1"/>
</dbReference>
<reference evidence="1" key="1">
    <citation type="submission" date="2024-06" db="EMBL/GenBank/DDBJ databases">
        <title>Sequencing and assembly of the genome of Dyadobacter sp. strain 676, a symbiont of Cyamopsis tetragonoloba.</title>
        <authorList>
            <person name="Guro P."/>
            <person name="Sazanova A."/>
            <person name="Kuznetsova I."/>
            <person name="Belimov A."/>
            <person name="Safronova V."/>
        </authorList>
    </citation>
    <scope>NUCLEOTIDE SEQUENCE</scope>
    <source>
        <strain evidence="1">676</strain>
    </source>
</reference>
<name>A0AAU8FM11_9BACT</name>
<dbReference type="Gene3D" id="3.30.750.44">
    <property type="match status" value="1"/>
</dbReference>
<dbReference type="Gene3D" id="3.90.226.10">
    <property type="entry name" value="2-enoyl-CoA Hydratase, Chain A, domain 1"/>
    <property type="match status" value="1"/>
</dbReference>
<organism evidence="1">
    <name type="scientific">Dyadobacter sp. 676</name>
    <dbReference type="NCBI Taxonomy" id="3088362"/>
    <lineage>
        <taxon>Bacteria</taxon>
        <taxon>Pseudomonadati</taxon>
        <taxon>Bacteroidota</taxon>
        <taxon>Cytophagia</taxon>
        <taxon>Cytophagales</taxon>
        <taxon>Spirosomataceae</taxon>
        <taxon>Dyadobacter</taxon>
    </lineage>
</organism>
<gene>
    <name evidence="1" type="ORF">ABV298_30470</name>
</gene>
<accession>A0AAU8FM11</accession>
<dbReference type="RefSeq" id="WP_353719887.1">
    <property type="nucleotide sequence ID" value="NZ_CP159289.1"/>
</dbReference>
<dbReference type="AlphaFoldDB" id="A0AAU8FM11"/>
<protein>
    <submittedName>
        <fullName evidence="1">Uncharacterized protein</fullName>
    </submittedName>
</protein>
<evidence type="ECO:0000313" key="1">
    <source>
        <dbReference type="EMBL" id="XCH24572.1"/>
    </source>
</evidence>
<dbReference type="EMBL" id="CP159289">
    <property type="protein sequence ID" value="XCH24572.1"/>
    <property type="molecule type" value="Genomic_DNA"/>
</dbReference>